<dbReference type="Proteomes" id="UP000216052">
    <property type="component" value="Chromosome"/>
</dbReference>
<sequence>MKFIENIISNLMKIGLTKYESMVYLTLLENQEITAYEISKRSGVPQSKIYGTVGSLIEKGIALPNGTDPTKYAALPLDKFLENYKTETETTIDYLKDNIKNIKTDNTTDYIWHFNGSEQIYTKIKSMLGNVQKSIYLTAWAKEYDFFYKDLFAASEKNIDVVSVLYGTTQKTVGKIYYHEMHDMHKIAAKYGRWFSLVIDNKESLFASFNEQNSCAVWTQNIAFMLVTESFIMHDIYIAEIYLKHKEELNKEFGENLEKLRQNIHIG</sequence>
<dbReference type="InterPro" id="IPR002831">
    <property type="entry name" value="Tscrpt_reg_TrmB_N"/>
</dbReference>
<organism evidence="2 3">
    <name type="scientific">Sporomusa acidovorans (strain ATCC 49682 / DSM 3132 / Mol)</name>
    <dbReference type="NCBI Taxonomy" id="1123286"/>
    <lineage>
        <taxon>Bacteria</taxon>
        <taxon>Bacillati</taxon>
        <taxon>Bacillota</taxon>
        <taxon>Negativicutes</taxon>
        <taxon>Selenomonadales</taxon>
        <taxon>Sporomusaceae</taxon>
        <taxon>Sporomusa</taxon>
    </lineage>
</organism>
<dbReference type="PANTHER" id="PTHR34293">
    <property type="entry name" value="HTH-TYPE TRANSCRIPTIONAL REGULATOR TRMBL2"/>
    <property type="match status" value="1"/>
</dbReference>
<dbReference type="EMBL" id="CP155571">
    <property type="protein sequence ID" value="XFO73154.1"/>
    <property type="molecule type" value="Genomic_DNA"/>
</dbReference>
<reference evidence="2" key="1">
    <citation type="submission" date="2024-05" db="EMBL/GenBank/DDBJ databases">
        <title>Isolation and characterization of Sporomusa carbonis sp. nov., a carboxydotrophic hydrogenogen in the genus of Sporomusa isolated from a charcoal burning pile.</title>
        <authorList>
            <person name="Boeer T."/>
            <person name="Rosenbaum F."/>
            <person name="Eysell L."/>
            <person name="Mueller V."/>
            <person name="Daniel R."/>
            <person name="Poehlein A."/>
        </authorList>
    </citation>
    <scope>NUCLEOTIDE SEQUENCE [LARGE SCALE GENOMIC DNA]</scope>
    <source>
        <strain evidence="2">DSM 3132</strain>
    </source>
</reference>
<feature type="domain" description="Transcription regulator TrmB N-terminal" evidence="1">
    <location>
        <begin position="11"/>
        <end position="77"/>
    </location>
</feature>
<name>A0ABZ3J525_SPOA4</name>
<dbReference type="InterPro" id="IPR036390">
    <property type="entry name" value="WH_DNA-bd_sf"/>
</dbReference>
<dbReference type="InterPro" id="IPR051797">
    <property type="entry name" value="TrmB-like"/>
</dbReference>
<dbReference type="RefSeq" id="WP_093793771.1">
    <property type="nucleotide sequence ID" value="NZ_CP155571.1"/>
</dbReference>
<accession>A0ABZ3J525</accession>
<dbReference type="Gene3D" id="1.10.10.10">
    <property type="entry name" value="Winged helix-like DNA-binding domain superfamily/Winged helix DNA-binding domain"/>
    <property type="match status" value="1"/>
</dbReference>
<evidence type="ECO:0000259" key="1">
    <source>
        <dbReference type="Pfam" id="PF01978"/>
    </source>
</evidence>
<keyword evidence="3" id="KW-1185">Reference proteome</keyword>
<dbReference type="Pfam" id="PF01978">
    <property type="entry name" value="TrmB"/>
    <property type="match status" value="1"/>
</dbReference>
<evidence type="ECO:0000313" key="2">
    <source>
        <dbReference type="EMBL" id="XFO73154.1"/>
    </source>
</evidence>
<dbReference type="PANTHER" id="PTHR34293:SF1">
    <property type="entry name" value="HTH-TYPE TRANSCRIPTIONAL REGULATOR TRMBL2"/>
    <property type="match status" value="1"/>
</dbReference>
<protein>
    <recommendedName>
        <fullName evidence="1">Transcription regulator TrmB N-terminal domain-containing protein</fullName>
    </recommendedName>
</protein>
<dbReference type="InterPro" id="IPR036388">
    <property type="entry name" value="WH-like_DNA-bd_sf"/>
</dbReference>
<dbReference type="CDD" id="cd09124">
    <property type="entry name" value="PLDc_like_TrmB_middle"/>
    <property type="match status" value="1"/>
</dbReference>
<proteinExistence type="predicted"/>
<gene>
    <name evidence="2" type="ORF">SPACI_032280</name>
</gene>
<dbReference type="SUPFAM" id="SSF46785">
    <property type="entry name" value="Winged helix' DNA-binding domain"/>
    <property type="match status" value="1"/>
</dbReference>
<evidence type="ECO:0000313" key="3">
    <source>
        <dbReference type="Proteomes" id="UP000216052"/>
    </source>
</evidence>